<accession>A0A0K2UXU8</accession>
<protein>
    <submittedName>
        <fullName evidence="1">Uncharacterized protein</fullName>
    </submittedName>
</protein>
<reference evidence="1" key="1">
    <citation type="submission" date="2014-05" db="EMBL/GenBank/DDBJ databases">
        <authorList>
            <person name="Chronopoulou M."/>
        </authorList>
    </citation>
    <scope>NUCLEOTIDE SEQUENCE</scope>
    <source>
        <tissue evidence="1">Whole organism</tissue>
    </source>
</reference>
<proteinExistence type="predicted"/>
<dbReference type="AlphaFoldDB" id="A0A0K2UXU8"/>
<dbReference type="EMBL" id="HACA01025331">
    <property type="protein sequence ID" value="CDW42692.1"/>
    <property type="molecule type" value="Transcribed_RNA"/>
</dbReference>
<organism evidence="1">
    <name type="scientific">Lepeophtheirus salmonis</name>
    <name type="common">Salmon louse</name>
    <name type="synonym">Caligus salmonis</name>
    <dbReference type="NCBI Taxonomy" id="72036"/>
    <lineage>
        <taxon>Eukaryota</taxon>
        <taxon>Metazoa</taxon>
        <taxon>Ecdysozoa</taxon>
        <taxon>Arthropoda</taxon>
        <taxon>Crustacea</taxon>
        <taxon>Multicrustacea</taxon>
        <taxon>Hexanauplia</taxon>
        <taxon>Copepoda</taxon>
        <taxon>Siphonostomatoida</taxon>
        <taxon>Caligidae</taxon>
        <taxon>Lepeophtheirus</taxon>
    </lineage>
</organism>
<sequence length="65" mass="6988">MPITTSKELPSELSTVKVCDGFKESTTAEISSFDSPYSSSGEIFEASIVRRKRDVNWGGGGGKQT</sequence>
<evidence type="ECO:0000313" key="1">
    <source>
        <dbReference type="EMBL" id="CDW42692.1"/>
    </source>
</evidence>
<name>A0A0K2UXU8_LEPSM</name>